<gene>
    <name evidence="2" type="ORF">SLS60_008562</name>
</gene>
<dbReference type="InterPro" id="IPR036047">
    <property type="entry name" value="F-box-like_dom_sf"/>
</dbReference>
<proteinExistence type="predicted"/>
<feature type="domain" description="F-box" evidence="1">
    <location>
        <begin position="1"/>
        <end position="45"/>
    </location>
</feature>
<evidence type="ECO:0000313" key="3">
    <source>
        <dbReference type="Proteomes" id="UP001521785"/>
    </source>
</evidence>
<sequence>MPLLRLSAELILSIAAYVDQVDLLNLSLVCKHLKGVTEPELYREYTNIHLYNRTFPRFLKRIIRSPDLARNVKKVDLSHWETIDVFNPSFLESGNVIPDSDQKATEFDYARAPEPNEEDYLLYCRAARAAGVITGIAPYETNSRIVDQARPKLSSSPVPDPVWYTHIIKGMSYDQRFCSMLRAGLEDPVIVLMVALLPNVREMVVRGGPTDRLALEWRAPTHRFAKLRRLTVHSIDGVLSWPIAFFNPVLSEGRLEIFEIPEAGADTILPDMVPDLLEPLKETLQELILDLTVTGPDSGDELDERSFIDSLAHLTNRKLLSVTPEMFRGVEWQYFTMDLASERFQREVPDRLPLGPRLPPNLETLVFPLSYWEVGLPLRQLRHIIRTRAIHLPLLKRLCVGAHHEDYLDGLKKLLEQEAEHLHAARGQEELEVSVGAYSTRSAFDDSGILKKSQEELNQIIARYENQGLDEADMTRLLAVDPDLTHWVERNVHDRVEEVIEYEEE</sequence>
<dbReference type="EMBL" id="JAKJXO020000013">
    <property type="protein sequence ID" value="KAL1596980.1"/>
    <property type="molecule type" value="Genomic_DNA"/>
</dbReference>
<reference evidence="2 3" key="1">
    <citation type="submission" date="2024-02" db="EMBL/GenBank/DDBJ databases">
        <title>De novo assembly and annotation of 12 fungi associated with fruit tree decline syndrome in Ontario, Canada.</title>
        <authorList>
            <person name="Sulman M."/>
            <person name="Ellouze W."/>
            <person name="Ilyukhin E."/>
        </authorList>
    </citation>
    <scope>NUCLEOTIDE SEQUENCE [LARGE SCALE GENOMIC DNA]</scope>
    <source>
        <strain evidence="2 3">M42-189</strain>
    </source>
</reference>
<evidence type="ECO:0000259" key="1">
    <source>
        <dbReference type="PROSITE" id="PS50181"/>
    </source>
</evidence>
<keyword evidence="3" id="KW-1185">Reference proteome</keyword>
<dbReference type="InterPro" id="IPR001810">
    <property type="entry name" value="F-box_dom"/>
</dbReference>
<evidence type="ECO:0000313" key="2">
    <source>
        <dbReference type="EMBL" id="KAL1596980.1"/>
    </source>
</evidence>
<dbReference type="PROSITE" id="PS50181">
    <property type="entry name" value="FBOX"/>
    <property type="match status" value="1"/>
</dbReference>
<dbReference type="Pfam" id="PF12937">
    <property type="entry name" value="F-box-like"/>
    <property type="match status" value="1"/>
</dbReference>
<dbReference type="Proteomes" id="UP001521785">
    <property type="component" value="Unassembled WGS sequence"/>
</dbReference>
<dbReference type="SUPFAM" id="SSF81383">
    <property type="entry name" value="F-box domain"/>
    <property type="match status" value="1"/>
</dbReference>
<name>A0ABR3QXT8_9PLEO</name>
<accession>A0ABR3QXT8</accession>
<comment type="caution">
    <text evidence="2">The sequence shown here is derived from an EMBL/GenBank/DDBJ whole genome shotgun (WGS) entry which is preliminary data.</text>
</comment>
<organism evidence="2 3">
    <name type="scientific">Paraconiothyrium brasiliense</name>
    <dbReference type="NCBI Taxonomy" id="300254"/>
    <lineage>
        <taxon>Eukaryota</taxon>
        <taxon>Fungi</taxon>
        <taxon>Dikarya</taxon>
        <taxon>Ascomycota</taxon>
        <taxon>Pezizomycotina</taxon>
        <taxon>Dothideomycetes</taxon>
        <taxon>Pleosporomycetidae</taxon>
        <taxon>Pleosporales</taxon>
        <taxon>Massarineae</taxon>
        <taxon>Didymosphaeriaceae</taxon>
        <taxon>Paraconiothyrium</taxon>
    </lineage>
</organism>
<protein>
    <recommendedName>
        <fullName evidence="1">F-box domain-containing protein</fullName>
    </recommendedName>
</protein>